<proteinExistence type="predicted"/>
<dbReference type="Gramene" id="OMERI03G29790.1">
    <property type="protein sequence ID" value="OMERI03G29790.1"/>
    <property type="gene ID" value="OMERI03G29790"/>
</dbReference>
<evidence type="ECO:0008006" key="4">
    <source>
        <dbReference type="Google" id="ProtNLM"/>
    </source>
</evidence>
<protein>
    <recommendedName>
        <fullName evidence="4">Acidic protein</fullName>
    </recommendedName>
</protein>
<dbReference type="PANTHER" id="PTHR33832">
    <property type="entry name" value="SERINE-TYPE ENDOPEPTIDASE INHIBITOR"/>
    <property type="match status" value="1"/>
</dbReference>
<evidence type="ECO:0000313" key="3">
    <source>
        <dbReference type="Proteomes" id="UP000008021"/>
    </source>
</evidence>
<dbReference type="HOGENOM" id="CLU_1301428_0_0_1"/>
<keyword evidence="3" id="KW-1185">Reference proteome</keyword>
<evidence type="ECO:0000313" key="2">
    <source>
        <dbReference type="EnsemblPlants" id="OMERI03G29790.1"/>
    </source>
</evidence>
<organism evidence="2">
    <name type="scientific">Oryza meridionalis</name>
    <dbReference type="NCBI Taxonomy" id="40149"/>
    <lineage>
        <taxon>Eukaryota</taxon>
        <taxon>Viridiplantae</taxon>
        <taxon>Streptophyta</taxon>
        <taxon>Embryophyta</taxon>
        <taxon>Tracheophyta</taxon>
        <taxon>Spermatophyta</taxon>
        <taxon>Magnoliopsida</taxon>
        <taxon>Liliopsida</taxon>
        <taxon>Poales</taxon>
        <taxon>Poaceae</taxon>
        <taxon>BOP clade</taxon>
        <taxon>Oryzoideae</taxon>
        <taxon>Oryzeae</taxon>
        <taxon>Oryzinae</taxon>
        <taxon>Oryza</taxon>
    </lineage>
</organism>
<sequence length="212" mass="23064">MAGSIKLSLTLVLLISGLVMLGKIESSEAAAAVCNMLCARGTYITCCNRPGETLYGCACKCAPPGGKDCVVHYVDGSTSKLAITTAQATHCTATHQMASIKLSLACPLLISGLVMLERIEHTEAVCTLFCAQGTYITCSNHPYDSSVRLQVRAAGWRRLRRPSRRRLHAAVLIGKRRERMVSSSLFHLHRKPPAGCRARLLLETWNSMRACC</sequence>
<feature type="chain" id="PRO_5002356603" description="Acidic protein" evidence="1">
    <location>
        <begin position="27"/>
        <end position="212"/>
    </location>
</feature>
<keyword evidence="1" id="KW-0732">Signal</keyword>
<reference evidence="2" key="1">
    <citation type="submission" date="2015-04" db="UniProtKB">
        <authorList>
            <consortium name="EnsemblPlants"/>
        </authorList>
    </citation>
    <scope>IDENTIFICATION</scope>
</reference>
<accession>A0A0E0D675</accession>
<dbReference type="InterPro" id="IPR051391">
    <property type="entry name" value="Protease_inhibitor_I20"/>
</dbReference>
<dbReference type="Proteomes" id="UP000008021">
    <property type="component" value="Chromosome 3"/>
</dbReference>
<name>A0A0E0D675_9ORYZ</name>
<dbReference type="AlphaFoldDB" id="A0A0E0D675"/>
<dbReference type="PANTHER" id="PTHR33832:SF13">
    <property type="entry name" value="OS03G0733900 PROTEIN"/>
    <property type="match status" value="1"/>
</dbReference>
<reference evidence="2" key="2">
    <citation type="submission" date="2018-05" db="EMBL/GenBank/DDBJ databases">
        <title>OmerRS3 (Oryza meridionalis Reference Sequence Version 3).</title>
        <authorList>
            <person name="Zhang J."/>
            <person name="Kudrna D."/>
            <person name="Lee S."/>
            <person name="Talag J."/>
            <person name="Welchert J."/>
            <person name="Wing R.A."/>
        </authorList>
    </citation>
    <scope>NUCLEOTIDE SEQUENCE [LARGE SCALE GENOMIC DNA]</scope>
    <source>
        <strain evidence="2">cv. OR44</strain>
    </source>
</reference>
<evidence type="ECO:0000256" key="1">
    <source>
        <dbReference type="SAM" id="SignalP"/>
    </source>
</evidence>
<feature type="signal peptide" evidence="1">
    <location>
        <begin position="1"/>
        <end position="26"/>
    </location>
</feature>
<dbReference type="EnsemblPlants" id="OMERI03G29790.1">
    <property type="protein sequence ID" value="OMERI03G29790.1"/>
    <property type="gene ID" value="OMERI03G29790"/>
</dbReference>
<dbReference type="eggNOG" id="ENOG502R737">
    <property type="taxonomic scope" value="Eukaryota"/>
</dbReference>